<evidence type="ECO:0000313" key="3">
    <source>
        <dbReference type="Proteomes" id="UP000729701"/>
    </source>
</evidence>
<evidence type="ECO:0000313" key="2">
    <source>
        <dbReference type="EMBL" id="MBW4666519.1"/>
    </source>
</evidence>
<sequence>MIAGVGTLLFLLVVNNVAPYTALMQNWAGSLFAPAENLFSGVARWLNVGIYWLLGVITYSVVQSFELFPRIIKTDRQLIQKLLNGVNNSSNYQPRNGDSKVVKGLKKVASQGLIWAYAHLETVKNIAYVIDSIVCYMYYPFVKSGNWADIFGIIYAGKFDQLDYGNIAKFFLTVKGVEWALEIFLALWEMFKAAKSVRSGESNP</sequence>
<comment type="caution">
    <text evidence="2">The sequence shown here is derived from an EMBL/GenBank/DDBJ whole genome shotgun (WGS) entry which is preliminary data.</text>
</comment>
<dbReference type="Proteomes" id="UP000729701">
    <property type="component" value="Unassembled WGS sequence"/>
</dbReference>
<evidence type="ECO:0000256" key="1">
    <source>
        <dbReference type="SAM" id="Phobius"/>
    </source>
</evidence>
<dbReference type="EMBL" id="JAHHGZ010000003">
    <property type="protein sequence ID" value="MBW4666519.1"/>
    <property type="molecule type" value="Genomic_DNA"/>
</dbReference>
<name>A0A951QHQ8_9CYAN</name>
<accession>A0A951QHQ8</accession>
<keyword evidence="1" id="KW-0812">Transmembrane</keyword>
<reference evidence="2" key="1">
    <citation type="submission" date="2021-05" db="EMBL/GenBank/DDBJ databases">
        <authorList>
            <person name="Pietrasiak N."/>
            <person name="Ward R."/>
            <person name="Stajich J.E."/>
            <person name="Kurbessoian T."/>
        </authorList>
    </citation>
    <scope>NUCLEOTIDE SEQUENCE</scope>
    <source>
        <strain evidence="2">GSE-NOS-MK-12-04C</strain>
    </source>
</reference>
<gene>
    <name evidence="2" type="ORF">KME60_03485</name>
</gene>
<keyword evidence="1" id="KW-0472">Membrane</keyword>
<feature type="transmembrane region" description="Helical" evidence="1">
    <location>
        <begin position="48"/>
        <end position="68"/>
    </location>
</feature>
<dbReference type="AlphaFoldDB" id="A0A951QHQ8"/>
<protein>
    <submittedName>
        <fullName evidence="2">Uncharacterized protein</fullName>
    </submittedName>
</protein>
<reference evidence="2" key="2">
    <citation type="journal article" date="2022" name="Microbiol. Resour. Announc.">
        <title>Metagenome Sequencing to Explore Phylogenomics of Terrestrial Cyanobacteria.</title>
        <authorList>
            <person name="Ward R.D."/>
            <person name="Stajich J.E."/>
            <person name="Johansen J.R."/>
            <person name="Huntemann M."/>
            <person name="Clum A."/>
            <person name="Foster B."/>
            <person name="Foster B."/>
            <person name="Roux S."/>
            <person name="Palaniappan K."/>
            <person name="Varghese N."/>
            <person name="Mukherjee S."/>
            <person name="Reddy T.B.K."/>
            <person name="Daum C."/>
            <person name="Copeland A."/>
            <person name="Chen I.A."/>
            <person name="Ivanova N.N."/>
            <person name="Kyrpides N.C."/>
            <person name="Shapiro N."/>
            <person name="Eloe-Fadrosh E.A."/>
            <person name="Pietrasiak N."/>
        </authorList>
    </citation>
    <scope>NUCLEOTIDE SEQUENCE</scope>
    <source>
        <strain evidence="2">GSE-NOS-MK-12-04C</strain>
    </source>
</reference>
<proteinExistence type="predicted"/>
<organism evidence="2 3">
    <name type="scientific">Cyanomargarita calcarea GSE-NOS-MK-12-04C</name>
    <dbReference type="NCBI Taxonomy" id="2839659"/>
    <lineage>
        <taxon>Bacteria</taxon>
        <taxon>Bacillati</taxon>
        <taxon>Cyanobacteriota</taxon>
        <taxon>Cyanophyceae</taxon>
        <taxon>Nostocales</taxon>
        <taxon>Cyanomargaritaceae</taxon>
        <taxon>Cyanomargarita</taxon>
    </lineage>
</organism>
<keyword evidence="1" id="KW-1133">Transmembrane helix</keyword>